<dbReference type="RefSeq" id="WP_196412470.1">
    <property type="nucleotide sequence ID" value="NZ_JADQTO010000002.1"/>
</dbReference>
<gene>
    <name evidence="1" type="ORF">I4J89_04185</name>
</gene>
<name>A0A931BZW1_9ACTN</name>
<evidence type="ECO:0000313" key="2">
    <source>
        <dbReference type="Proteomes" id="UP000598146"/>
    </source>
</evidence>
<reference evidence="1" key="1">
    <citation type="submission" date="2020-11" db="EMBL/GenBank/DDBJ databases">
        <title>Isolation and identification of active actinomycetes.</title>
        <authorList>
            <person name="Sun X."/>
        </authorList>
    </citation>
    <scope>NUCLEOTIDE SEQUENCE</scope>
    <source>
        <strain evidence="1">NEAU-A11</strain>
    </source>
</reference>
<dbReference type="EMBL" id="JADQTO010000002">
    <property type="protein sequence ID" value="MBG0560664.1"/>
    <property type="molecule type" value="Genomic_DNA"/>
</dbReference>
<accession>A0A931BZW1</accession>
<organism evidence="1 2">
    <name type="scientific">Actinoplanes aureus</name>
    <dbReference type="NCBI Taxonomy" id="2792083"/>
    <lineage>
        <taxon>Bacteria</taxon>
        <taxon>Bacillati</taxon>
        <taxon>Actinomycetota</taxon>
        <taxon>Actinomycetes</taxon>
        <taxon>Micromonosporales</taxon>
        <taxon>Micromonosporaceae</taxon>
        <taxon>Actinoplanes</taxon>
    </lineage>
</organism>
<evidence type="ECO:0000313" key="1">
    <source>
        <dbReference type="EMBL" id="MBG0560664.1"/>
    </source>
</evidence>
<dbReference type="AlphaFoldDB" id="A0A931BZW1"/>
<dbReference type="Proteomes" id="UP000598146">
    <property type="component" value="Unassembled WGS sequence"/>
</dbReference>
<sequence>MTNALPQAGDVLYVGGAASVQFAGSRALLFRVIRVDPRITYDGWLWIDGYVLGPSGDATERRVIFVRRDGLRILPR</sequence>
<proteinExistence type="predicted"/>
<comment type="caution">
    <text evidence="1">The sequence shown here is derived from an EMBL/GenBank/DDBJ whole genome shotgun (WGS) entry which is preliminary data.</text>
</comment>
<protein>
    <submittedName>
        <fullName evidence="1">Uncharacterized protein</fullName>
    </submittedName>
</protein>
<keyword evidence="2" id="KW-1185">Reference proteome</keyword>